<dbReference type="Pfam" id="PF13622">
    <property type="entry name" value="4HBT_3"/>
    <property type="match status" value="1"/>
</dbReference>
<dbReference type="EMBL" id="JACHDB010000001">
    <property type="protein sequence ID" value="MBB5430155.1"/>
    <property type="molecule type" value="Genomic_DNA"/>
</dbReference>
<dbReference type="InterPro" id="IPR052389">
    <property type="entry name" value="Sec_Metab_Biosynth-Assoc"/>
</dbReference>
<dbReference type="InterPro" id="IPR049450">
    <property type="entry name" value="ACOT8-like_C"/>
</dbReference>
<evidence type="ECO:0000259" key="2">
    <source>
        <dbReference type="Pfam" id="PF20789"/>
    </source>
</evidence>
<dbReference type="PANTHER" id="PTHR38110:SF1">
    <property type="entry name" value="THIOESTERASE DOMAIN-CONTAINING PROTEIN"/>
    <property type="match status" value="1"/>
</dbReference>
<dbReference type="InterPro" id="IPR042171">
    <property type="entry name" value="Acyl-CoA_hotdog"/>
</dbReference>
<sequence>MNEFAMASAVALRTADGGGPAVFDADLDARWAVGDKLHGGYLMAVLGRAAAAAGGEHRDLLSMSASFVRPPEPGPARVEVEVLRAGRGSTQSRTRLLQDSGVCAEALAVTGPLGEEEPHWSRSEPARLPAEEDCAPSPADAPGGFRVPLMDVVDQRLDPGALGFIAGAPSMRGEIAGWQRLADGADWDPLSLLVALDMVPPVSYDLGLPGWAPTVQMSSYIRRRPAPGPVQVRMNATEVGGDRMDVAVSAWDAKDRLVAQAVQIAAVRTPR</sequence>
<feature type="domain" description="Acyl-CoA thioesterase-like C-terminal" evidence="2">
    <location>
        <begin position="132"/>
        <end position="267"/>
    </location>
</feature>
<dbReference type="Gene3D" id="2.40.160.210">
    <property type="entry name" value="Acyl-CoA thioesterase, double hotdog domain"/>
    <property type="match status" value="1"/>
</dbReference>
<dbReference type="InterPro" id="IPR029069">
    <property type="entry name" value="HotDog_dom_sf"/>
</dbReference>
<protein>
    <submittedName>
        <fullName evidence="3">Acyl-coenzyme A thioesterase PaaI-like protein</fullName>
    </submittedName>
</protein>
<proteinExistence type="predicted"/>
<dbReference type="Pfam" id="PF20789">
    <property type="entry name" value="4HBT_3C"/>
    <property type="match status" value="1"/>
</dbReference>
<organism evidence="3 4">
    <name type="scientific">Nocardiopsis composta</name>
    <dbReference type="NCBI Taxonomy" id="157465"/>
    <lineage>
        <taxon>Bacteria</taxon>
        <taxon>Bacillati</taxon>
        <taxon>Actinomycetota</taxon>
        <taxon>Actinomycetes</taxon>
        <taxon>Streptosporangiales</taxon>
        <taxon>Nocardiopsidaceae</taxon>
        <taxon>Nocardiopsis</taxon>
    </lineage>
</organism>
<evidence type="ECO:0000313" key="3">
    <source>
        <dbReference type="EMBL" id="MBB5430155.1"/>
    </source>
</evidence>
<evidence type="ECO:0000313" key="4">
    <source>
        <dbReference type="Proteomes" id="UP000572635"/>
    </source>
</evidence>
<feature type="domain" description="Acyl-CoA thioesterase-like N-terminal HotDog" evidence="1">
    <location>
        <begin position="28"/>
        <end position="110"/>
    </location>
</feature>
<accession>A0A7W8QI52</accession>
<dbReference type="SUPFAM" id="SSF54637">
    <property type="entry name" value="Thioesterase/thiol ester dehydrase-isomerase"/>
    <property type="match status" value="2"/>
</dbReference>
<evidence type="ECO:0000259" key="1">
    <source>
        <dbReference type="Pfam" id="PF13622"/>
    </source>
</evidence>
<dbReference type="InterPro" id="IPR049449">
    <property type="entry name" value="TesB_ACOT8-like_N"/>
</dbReference>
<reference evidence="3 4" key="1">
    <citation type="submission" date="2020-08" db="EMBL/GenBank/DDBJ databases">
        <title>Sequencing the genomes of 1000 actinobacteria strains.</title>
        <authorList>
            <person name="Klenk H.-P."/>
        </authorList>
    </citation>
    <scope>NUCLEOTIDE SEQUENCE [LARGE SCALE GENOMIC DNA]</scope>
    <source>
        <strain evidence="3 4">DSM 44551</strain>
    </source>
</reference>
<keyword evidence="4" id="KW-1185">Reference proteome</keyword>
<comment type="caution">
    <text evidence="3">The sequence shown here is derived from an EMBL/GenBank/DDBJ whole genome shotgun (WGS) entry which is preliminary data.</text>
</comment>
<dbReference type="PANTHER" id="PTHR38110">
    <property type="entry name" value="CHROMOSOME 23, WHOLE GENOME SHOTGUN SEQUENCE"/>
    <property type="match status" value="1"/>
</dbReference>
<dbReference type="RefSeq" id="WP_184387824.1">
    <property type="nucleotide sequence ID" value="NZ_BAAAJD010000024.1"/>
</dbReference>
<dbReference type="Proteomes" id="UP000572635">
    <property type="component" value="Unassembled WGS sequence"/>
</dbReference>
<name>A0A7W8QI52_9ACTN</name>
<dbReference type="AlphaFoldDB" id="A0A7W8QI52"/>
<gene>
    <name evidence="3" type="ORF">HDA36_000239</name>
</gene>